<protein>
    <submittedName>
        <fullName evidence="1">Uncharacterized protein</fullName>
    </submittedName>
</protein>
<comment type="caution">
    <text evidence="1">The sequence shown here is derived from an EMBL/GenBank/DDBJ whole genome shotgun (WGS) entry which is preliminary data.</text>
</comment>
<evidence type="ECO:0000313" key="2">
    <source>
        <dbReference type="Proteomes" id="UP001597180"/>
    </source>
</evidence>
<dbReference type="Proteomes" id="UP001597180">
    <property type="component" value="Unassembled WGS sequence"/>
</dbReference>
<dbReference type="RefSeq" id="WP_345591170.1">
    <property type="nucleotide sequence ID" value="NZ_BAABJG010000027.1"/>
</dbReference>
<evidence type="ECO:0000313" key="1">
    <source>
        <dbReference type="EMBL" id="MFD1218883.1"/>
    </source>
</evidence>
<gene>
    <name evidence="1" type="ORF">ACFQ4B_02020</name>
</gene>
<accession>A0ABW3UDB4</accession>
<reference evidence="2" key="1">
    <citation type="journal article" date="2019" name="Int. J. Syst. Evol. Microbiol.">
        <title>The Global Catalogue of Microorganisms (GCM) 10K type strain sequencing project: providing services to taxonomists for standard genome sequencing and annotation.</title>
        <authorList>
            <consortium name="The Broad Institute Genomics Platform"/>
            <consortium name="The Broad Institute Genome Sequencing Center for Infectious Disease"/>
            <person name="Wu L."/>
            <person name="Ma J."/>
        </authorList>
    </citation>
    <scope>NUCLEOTIDE SEQUENCE [LARGE SCALE GENOMIC DNA]</scope>
    <source>
        <strain evidence="2">CCUG 53270</strain>
    </source>
</reference>
<sequence>MGLDYSYVLVINKYKKDELINFVKENGEVNGSDCFCMNFEVDSFILKYLEGGYDWKPHYDKEEIHQHLTSDNKAKIGCIYYTEVKAINPEELIVSFTAATSDMSRLFQDSIAVKKWFIALSKKVNSIITYVDLEAEGHRIIYLNGNETFLEFKGEGFFCVKKNSFLGIMDEFGNHLPYILTSYYETNYKFEEKYSIVVQKDNIDKLRSYIERNGYFDHGQVVLYFDLDSTLFKYLEDGHGEQEYGIPQGIIPQFRKDNVYKQIGTNNKVKLGKIDYREEDIKGDKENLVVSFIPMKWKVNQLFSESLSIRNWFIELSKEASVKMTFQSIWNQGYGHRIIYYQGEQTNVEFTGHYDLEISIFTNIYRVFSMYLMHFEE</sequence>
<keyword evidence="2" id="KW-1185">Reference proteome</keyword>
<organism evidence="1 2">
    <name type="scientific">Paenibacillus vulneris</name>
    <dbReference type="NCBI Taxonomy" id="1133364"/>
    <lineage>
        <taxon>Bacteria</taxon>
        <taxon>Bacillati</taxon>
        <taxon>Bacillota</taxon>
        <taxon>Bacilli</taxon>
        <taxon>Bacillales</taxon>
        <taxon>Paenibacillaceae</taxon>
        <taxon>Paenibacillus</taxon>
    </lineage>
</organism>
<dbReference type="EMBL" id="JBHTLU010000007">
    <property type="protein sequence ID" value="MFD1218883.1"/>
    <property type="molecule type" value="Genomic_DNA"/>
</dbReference>
<proteinExistence type="predicted"/>
<name>A0ABW3UDB4_9BACL</name>